<dbReference type="Pfam" id="PF00893">
    <property type="entry name" value="Multi_Drug_Res"/>
    <property type="match status" value="1"/>
</dbReference>
<dbReference type="PANTHER" id="PTHR30561:SF7">
    <property type="entry name" value="GUANIDINIUM EFFLUX SYSTEM SUBUNIT GDNC-RELATED"/>
    <property type="match status" value="1"/>
</dbReference>
<dbReference type="InterPro" id="IPR037185">
    <property type="entry name" value="EmrE-like"/>
</dbReference>
<evidence type="ECO:0000256" key="6">
    <source>
        <dbReference type="RuleBase" id="RU003942"/>
    </source>
</evidence>
<keyword evidence="9" id="KW-1185">Reference proteome</keyword>
<dbReference type="EMBL" id="SOMN01000005">
    <property type="protein sequence ID" value="TFE29065.1"/>
    <property type="molecule type" value="Genomic_DNA"/>
</dbReference>
<keyword evidence="2" id="KW-1003">Cell membrane</keyword>
<dbReference type="RefSeq" id="WP_135151364.1">
    <property type="nucleotide sequence ID" value="NZ_SOMN01000005.1"/>
</dbReference>
<name>A0A4Y8M392_9BACL</name>
<keyword evidence="4 7" id="KW-1133">Transmembrane helix</keyword>
<comment type="caution">
    <text evidence="8">The sequence shown here is derived from an EMBL/GenBank/DDBJ whole genome shotgun (WGS) entry which is preliminary data.</text>
</comment>
<keyword evidence="5 7" id="KW-0472">Membrane</keyword>
<dbReference type="Gene3D" id="1.10.3730.20">
    <property type="match status" value="1"/>
</dbReference>
<evidence type="ECO:0000313" key="9">
    <source>
        <dbReference type="Proteomes" id="UP000297900"/>
    </source>
</evidence>
<dbReference type="SUPFAM" id="SSF103481">
    <property type="entry name" value="Multidrug resistance efflux transporter EmrE"/>
    <property type="match status" value="1"/>
</dbReference>
<feature type="transmembrane region" description="Helical" evidence="7">
    <location>
        <begin position="83"/>
        <end position="99"/>
    </location>
</feature>
<dbReference type="OrthoDB" id="2168659at2"/>
<organism evidence="8 9">
    <name type="scientific">Cohnella luojiensis</name>
    <dbReference type="NCBI Taxonomy" id="652876"/>
    <lineage>
        <taxon>Bacteria</taxon>
        <taxon>Bacillati</taxon>
        <taxon>Bacillota</taxon>
        <taxon>Bacilli</taxon>
        <taxon>Bacillales</taxon>
        <taxon>Paenibacillaceae</taxon>
        <taxon>Cohnella</taxon>
    </lineage>
</organism>
<evidence type="ECO:0000256" key="4">
    <source>
        <dbReference type="ARBA" id="ARBA00022989"/>
    </source>
</evidence>
<proteinExistence type="inferred from homology"/>
<dbReference type="GO" id="GO:0022857">
    <property type="term" value="F:transmembrane transporter activity"/>
    <property type="evidence" value="ECO:0007669"/>
    <property type="project" value="InterPro"/>
</dbReference>
<evidence type="ECO:0000256" key="2">
    <source>
        <dbReference type="ARBA" id="ARBA00022475"/>
    </source>
</evidence>
<dbReference type="Proteomes" id="UP000297900">
    <property type="component" value="Unassembled WGS sequence"/>
</dbReference>
<protein>
    <submittedName>
        <fullName evidence="8">Multidrug efflux SMR transporter</fullName>
    </submittedName>
</protein>
<evidence type="ECO:0000256" key="5">
    <source>
        <dbReference type="ARBA" id="ARBA00023136"/>
    </source>
</evidence>
<dbReference type="GO" id="GO:0005886">
    <property type="term" value="C:plasma membrane"/>
    <property type="evidence" value="ECO:0007669"/>
    <property type="project" value="UniProtKB-SubCell"/>
</dbReference>
<accession>A0A4Y8M392</accession>
<keyword evidence="3 6" id="KW-0812">Transmembrane</keyword>
<comment type="subcellular location">
    <subcellularLocation>
        <location evidence="1 6">Cell membrane</location>
        <topology evidence="1 6">Multi-pass membrane protein</topology>
    </subcellularLocation>
</comment>
<evidence type="ECO:0000256" key="1">
    <source>
        <dbReference type="ARBA" id="ARBA00004651"/>
    </source>
</evidence>
<dbReference type="PANTHER" id="PTHR30561">
    <property type="entry name" value="SMR FAMILY PROTON-DEPENDENT DRUG EFFLUX TRANSPORTER SUGE"/>
    <property type="match status" value="1"/>
</dbReference>
<sequence>MNRYWLLLWLAGLCEIGWVSGLKHATNAGEWALTAIGILLSFLGLIYSTRVLPVGTAYAVFTGIGAAGTVLAESIFFGVTLEAGKLALVIVMIIGIAGLKMTTKVATGEVEE</sequence>
<feature type="transmembrane region" description="Helical" evidence="7">
    <location>
        <begin position="31"/>
        <end position="49"/>
    </location>
</feature>
<reference evidence="8 9" key="1">
    <citation type="submission" date="2019-03" db="EMBL/GenBank/DDBJ databases">
        <title>Cohnella endophytica sp. nov., a novel endophytic bacterium isolated from bark of Sonneratia apetala.</title>
        <authorList>
            <person name="Tuo L."/>
        </authorList>
    </citation>
    <scope>NUCLEOTIDE SEQUENCE [LARGE SCALE GENOMIC DNA]</scope>
    <source>
        <strain evidence="8 9">CCTCC AB 208254</strain>
    </source>
</reference>
<evidence type="ECO:0000313" key="8">
    <source>
        <dbReference type="EMBL" id="TFE29065.1"/>
    </source>
</evidence>
<comment type="similarity">
    <text evidence="6">Belongs to the drug/metabolite transporter (DMT) superfamily. Small multidrug resistance (SMR) (TC 2.A.7.1) family.</text>
</comment>
<dbReference type="InterPro" id="IPR045324">
    <property type="entry name" value="Small_multidrug_res"/>
</dbReference>
<dbReference type="InterPro" id="IPR000390">
    <property type="entry name" value="Small_drug/metabolite_transptr"/>
</dbReference>
<gene>
    <name evidence="8" type="ORF">E2980_06670</name>
</gene>
<evidence type="ECO:0000256" key="3">
    <source>
        <dbReference type="ARBA" id="ARBA00022692"/>
    </source>
</evidence>
<dbReference type="AlphaFoldDB" id="A0A4Y8M392"/>
<evidence type="ECO:0000256" key="7">
    <source>
        <dbReference type="SAM" id="Phobius"/>
    </source>
</evidence>